<dbReference type="GO" id="GO:0005524">
    <property type="term" value="F:ATP binding"/>
    <property type="evidence" value="ECO:0007669"/>
    <property type="project" value="InterPro"/>
</dbReference>
<keyword evidence="4" id="KW-0418">Kinase</keyword>
<dbReference type="PROSITE" id="PS50112">
    <property type="entry name" value="PAS"/>
    <property type="match status" value="1"/>
</dbReference>
<evidence type="ECO:0000256" key="1">
    <source>
        <dbReference type="ARBA" id="ARBA00022527"/>
    </source>
</evidence>
<evidence type="ECO:0000256" key="3">
    <source>
        <dbReference type="ARBA" id="ARBA00022741"/>
    </source>
</evidence>
<name>A0A7S0H7B0_9CRYP</name>
<dbReference type="EMBL" id="HBEO01003884">
    <property type="protein sequence ID" value="CAD8470018.1"/>
    <property type="molecule type" value="Transcribed_RNA"/>
</dbReference>
<evidence type="ECO:0000256" key="4">
    <source>
        <dbReference type="ARBA" id="ARBA00022777"/>
    </source>
</evidence>
<dbReference type="Pfam" id="PF03618">
    <property type="entry name" value="Kinase-PPPase"/>
    <property type="match status" value="1"/>
</dbReference>
<dbReference type="NCBIfam" id="NF003742">
    <property type="entry name" value="PRK05339.1"/>
    <property type="match status" value="1"/>
</dbReference>
<keyword evidence="5" id="KW-0732">Signal</keyword>
<dbReference type="GO" id="GO:0004674">
    <property type="term" value="F:protein serine/threonine kinase activity"/>
    <property type="evidence" value="ECO:0007669"/>
    <property type="project" value="UniProtKB-KW"/>
</dbReference>
<dbReference type="SUPFAM" id="SSF55785">
    <property type="entry name" value="PYP-like sensor domain (PAS domain)"/>
    <property type="match status" value="2"/>
</dbReference>
<evidence type="ECO:0000259" key="6">
    <source>
        <dbReference type="PROSITE" id="PS50112"/>
    </source>
</evidence>
<gene>
    <name evidence="7" type="ORF">HPHI1048_LOCUS2777</name>
</gene>
<evidence type="ECO:0000313" key="7">
    <source>
        <dbReference type="EMBL" id="CAD8470018.1"/>
    </source>
</evidence>
<dbReference type="InterPro" id="IPR035965">
    <property type="entry name" value="PAS-like_dom_sf"/>
</dbReference>
<dbReference type="Pfam" id="PF13426">
    <property type="entry name" value="PAS_9"/>
    <property type="match status" value="2"/>
</dbReference>
<feature type="signal peptide" evidence="5">
    <location>
        <begin position="1"/>
        <end position="22"/>
    </location>
</feature>
<dbReference type="AlphaFoldDB" id="A0A7S0H7B0"/>
<organism evidence="7">
    <name type="scientific">Hanusia phi</name>
    <dbReference type="NCBI Taxonomy" id="3032"/>
    <lineage>
        <taxon>Eukaryota</taxon>
        <taxon>Cryptophyceae</taxon>
        <taxon>Pyrenomonadales</taxon>
        <taxon>Geminigeraceae</taxon>
        <taxon>Hanusia</taxon>
    </lineage>
</organism>
<dbReference type="InterPro" id="IPR005177">
    <property type="entry name" value="Kinase-pyrophosphorylase"/>
</dbReference>
<feature type="chain" id="PRO_5031208791" description="PAS domain-containing protein" evidence="5">
    <location>
        <begin position="23"/>
        <end position="747"/>
    </location>
</feature>
<dbReference type="InterPro" id="IPR001610">
    <property type="entry name" value="PAC"/>
</dbReference>
<accession>A0A7S0H7B0</accession>
<dbReference type="PANTHER" id="PTHR31756">
    <property type="entry name" value="PYRUVATE, PHOSPHATE DIKINASE REGULATORY PROTEIN 1, CHLOROPLASTIC"/>
    <property type="match status" value="1"/>
</dbReference>
<evidence type="ECO:0000256" key="5">
    <source>
        <dbReference type="SAM" id="SignalP"/>
    </source>
</evidence>
<dbReference type="NCBIfam" id="TIGR00229">
    <property type="entry name" value="sensory_box"/>
    <property type="match status" value="1"/>
</dbReference>
<dbReference type="InterPro" id="IPR000014">
    <property type="entry name" value="PAS"/>
</dbReference>
<feature type="domain" description="PAS" evidence="6">
    <location>
        <begin position="464"/>
        <end position="539"/>
    </location>
</feature>
<reference evidence="7" key="1">
    <citation type="submission" date="2021-01" db="EMBL/GenBank/DDBJ databases">
        <authorList>
            <person name="Corre E."/>
            <person name="Pelletier E."/>
            <person name="Niang G."/>
            <person name="Scheremetjew M."/>
            <person name="Finn R."/>
            <person name="Kale V."/>
            <person name="Holt S."/>
            <person name="Cochrane G."/>
            <person name="Meng A."/>
            <person name="Brown T."/>
            <person name="Cohen L."/>
        </authorList>
    </citation>
    <scope>NUCLEOTIDE SEQUENCE</scope>
    <source>
        <strain evidence="7">CCMP325</strain>
    </source>
</reference>
<dbReference type="PANTHER" id="PTHR31756:SF3">
    <property type="entry name" value="PYRUVATE, PHOSPHATE DIKINASE REGULATORY PROTEIN 1, CHLOROPLASTIC"/>
    <property type="match status" value="1"/>
</dbReference>
<keyword evidence="2" id="KW-0808">Transferase</keyword>
<proteinExistence type="predicted"/>
<keyword evidence="3" id="KW-0547">Nucleotide-binding</keyword>
<evidence type="ECO:0000256" key="2">
    <source>
        <dbReference type="ARBA" id="ARBA00022679"/>
    </source>
</evidence>
<dbReference type="Gene3D" id="3.30.450.20">
    <property type="entry name" value="PAS domain"/>
    <property type="match status" value="2"/>
</dbReference>
<dbReference type="CDD" id="cd00130">
    <property type="entry name" value="PAS"/>
    <property type="match status" value="1"/>
</dbReference>
<keyword evidence="1" id="KW-0723">Serine/threonine-protein kinase</keyword>
<dbReference type="SMART" id="SM00086">
    <property type="entry name" value="PAC"/>
    <property type="match status" value="2"/>
</dbReference>
<sequence>MPSKVALLLTVLCLCLVGASSGRRTCQRVLRLRGGGLFGGKVGGRFGGTLRPSEDAEKPACEGLAAAKETQVPASGNLNVQEVEAEGAVQAAEASSPKTAGTQTPVQHSYSACDVNLRRRGKEQEGQETTFHFNETLVRSYSDTVCASRLSSKKFGLDCMQQIRSARYIYIVSDSTGFTASHALTSVMAQFESVSVDWAGDSDVFNTSQLEVRTQMFSNVNDKVRLTRIVRLAATMKAFIVYTIMNPELNNQMISYCESLNVPCEDMLGPMVRNVANFLDMHPSGEPRGSTVVKRKPLSDKYFSRIAAVEFTIRQDDGNLPTNLGKADVVLLGVSRSSKTPLSVYLAQQFGYRVANIPIIKDMQLPKELLEVDPRRVFGLTIAGPYLKRIRSRRLAETAHDTSAMSGNEGSFDYDNMKFINAELAWAKELYSEHPEWSVIDVTGRSVEENAAIINELLGISTGKPTPVEAALHALDANFFMIDPHCEDGRHFLVFASDGFLEATGYTREEIIGKDISSLHGPETNNETIAQIRSSICKGQEGYFEILNYRKDGTTYKKKLSLAPVHNQEGVVEFIFATQCELDENFTKLELHRSDDDFEGNQVLQTAAMAKKSQFLDAQVRGGISVFLLEVSPEDNRRTLESMPLKLASHAFFETTGFLPSQILGQTLSFLFGKETDQSTVGMIESALERQSSVSTCIICYKKDKTSFWNHLSLQPVFDMKGELQFYVGTQFTSIARERLREDPSPV</sequence>
<protein>
    <recommendedName>
        <fullName evidence="6">PAS domain-containing protein</fullName>
    </recommendedName>
</protein>